<keyword evidence="1 6" id="KW-0690">Ribosome biogenesis</keyword>
<dbReference type="PANTHER" id="PTHR19855:SF11">
    <property type="entry name" value="RIBOSOME BIOGENESIS PROTEIN WDR12"/>
    <property type="match status" value="1"/>
</dbReference>
<keyword evidence="4" id="KW-0677">Repeat</keyword>
<feature type="repeat" description="WD" evidence="7">
    <location>
        <begin position="387"/>
        <end position="423"/>
    </location>
</feature>
<sequence length="423" mass="47501">MEEMDVNSGAQLQIRFITKQEIYAVANVPFSIPQQIDNIQLNKLLNELLRESTDSIKPVEFDFLVEGQLLRLPLIEHLKDCNISTESTIDVEYIERTAAPEPENALLHDDWVGGVQVADKWILTGCYDQSVNIWSTNGKHEVISREHTNIVKDVSWLRPSDPSGGFITVSHDLTGILWDWKPGDGSPTPITVLRGHERGIDSVGVSPNSERLATGAWDTYLKIWSASLDVNDGYEPQIKKQKSAKLSHIPSRTPIHTLKGHKENIVSVDWIDSQLICTASMDHTIKLWDTELCGLQNEIVAEKAFLDASWSNLSRSIIACSADRHIRLYDPRSTEGSICKMVFTSHSLWVSAITWSQTDEHLFMSGSYDECVKLWDSRSPKAPLYDLSGHQGKVLCVDWSNSKLLVSGGTDNSVHIFKNRHNS</sequence>
<dbReference type="GO" id="GO:0005730">
    <property type="term" value="C:nucleolus"/>
    <property type="evidence" value="ECO:0007669"/>
    <property type="project" value="UniProtKB-SubCell"/>
</dbReference>
<name>A0AAN7P905_9COLE</name>
<dbReference type="Pfam" id="PF00400">
    <property type="entry name" value="WD40"/>
    <property type="match status" value="5"/>
</dbReference>
<dbReference type="InterPro" id="IPR012972">
    <property type="entry name" value="NLE"/>
</dbReference>
<protein>
    <recommendedName>
        <fullName evidence="6">Ribosome biogenesis protein WDR12 homolog</fullName>
    </recommendedName>
</protein>
<dbReference type="GO" id="GO:0043021">
    <property type="term" value="F:ribonucleoprotein complex binding"/>
    <property type="evidence" value="ECO:0007669"/>
    <property type="project" value="UniProtKB-UniRule"/>
</dbReference>
<dbReference type="PROSITE" id="PS50082">
    <property type="entry name" value="WD_REPEATS_2"/>
    <property type="match status" value="4"/>
</dbReference>
<dbReference type="HAMAP" id="MF_03029">
    <property type="entry name" value="WDR12"/>
    <property type="match status" value="1"/>
</dbReference>
<dbReference type="CDD" id="cd00200">
    <property type="entry name" value="WD40"/>
    <property type="match status" value="1"/>
</dbReference>
<evidence type="ECO:0000256" key="3">
    <source>
        <dbReference type="ARBA" id="ARBA00022574"/>
    </source>
</evidence>
<dbReference type="SMART" id="SM00320">
    <property type="entry name" value="WD40"/>
    <property type="match status" value="7"/>
</dbReference>
<dbReference type="InterPro" id="IPR020472">
    <property type="entry name" value="WD40_PAC1"/>
</dbReference>
<dbReference type="GO" id="GO:0005654">
    <property type="term" value="C:nucleoplasm"/>
    <property type="evidence" value="ECO:0007669"/>
    <property type="project" value="UniProtKB-SubCell"/>
</dbReference>
<dbReference type="PROSITE" id="PS00678">
    <property type="entry name" value="WD_REPEATS_1"/>
    <property type="match status" value="1"/>
</dbReference>
<comment type="subcellular location">
    <subcellularLocation>
        <location evidence="6">Nucleus</location>
        <location evidence="6">Nucleolus</location>
    </subcellularLocation>
    <subcellularLocation>
        <location evidence="6">Nucleus</location>
        <location evidence="6">Nucleoplasm</location>
    </subcellularLocation>
</comment>
<dbReference type="EMBL" id="JARPUR010000003">
    <property type="protein sequence ID" value="KAK4879777.1"/>
    <property type="molecule type" value="Genomic_DNA"/>
</dbReference>
<reference evidence="10" key="1">
    <citation type="submission" date="2023-01" db="EMBL/GenBank/DDBJ databases">
        <title>Key to firefly adult light organ development and bioluminescence: homeobox transcription factors regulate luciferase expression and transportation to peroxisome.</title>
        <authorList>
            <person name="Fu X."/>
        </authorList>
    </citation>
    <scope>NUCLEOTIDE SEQUENCE [LARGE SCALE GENOMIC DNA]</scope>
</reference>
<proteinExistence type="inferred from homology"/>
<dbReference type="SUPFAM" id="SSF50978">
    <property type="entry name" value="WD40 repeat-like"/>
    <property type="match status" value="1"/>
</dbReference>
<evidence type="ECO:0000256" key="4">
    <source>
        <dbReference type="ARBA" id="ARBA00022737"/>
    </source>
</evidence>
<evidence type="ECO:0000256" key="7">
    <source>
        <dbReference type="PROSITE-ProRule" id="PRU00221"/>
    </source>
</evidence>
<feature type="domain" description="NLE" evidence="8">
    <location>
        <begin position="12"/>
        <end position="78"/>
    </location>
</feature>
<dbReference type="GO" id="GO:0030687">
    <property type="term" value="C:preribosome, large subunit precursor"/>
    <property type="evidence" value="ECO:0007669"/>
    <property type="project" value="UniProtKB-UniRule"/>
</dbReference>
<evidence type="ECO:0000256" key="2">
    <source>
        <dbReference type="ARBA" id="ARBA00022552"/>
    </source>
</evidence>
<dbReference type="FunFam" id="2.130.10.10:FF:001898">
    <property type="entry name" value="Ribosome biogenesis protein WDR12 homolog"/>
    <property type="match status" value="1"/>
</dbReference>
<dbReference type="InterPro" id="IPR036322">
    <property type="entry name" value="WD40_repeat_dom_sf"/>
</dbReference>
<evidence type="ECO:0000256" key="1">
    <source>
        <dbReference type="ARBA" id="ARBA00022517"/>
    </source>
</evidence>
<dbReference type="GO" id="GO:0000466">
    <property type="term" value="P:maturation of 5.8S rRNA from tricistronic rRNA transcript (SSU-rRNA, 5.8S rRNA, LSU-rRNA)"/>
    <property type="evidence" value="ECO:0007669"/>
    <property type="project" value="UniProtKB-UniRule"/>
</dbReference>
<dbReference type="GO" id="GO:0000463">
    <property type="term" value="P:maturation of LSU-rRNA from tricistronic rRNA transcript (SSU-rRNA, 5.8S rRNA, LSU-rRNA)"/>
    <property type="evidence" value="ECO:0007669"/>
    <property type="project" value="UniProtKB-UniRule"/>
</dbReference>
<evidence type="ECO:0000259" key="8">
    <source>
        <dbReference type="Pfam" id="PF08154"/>
    </source>
</evidence>
<dbReference type="InterPro" id="IPR019775">
    <property type="entry name" value="WD40_repeat_CS"/>
</dbReference>
<dbReference type="PANTHER" id="PTHR19855">
    <property type="entry name" value="WD40 REPEAT PROTEIN 12, 37"/>
    <property type="match status" value="1"/>
</dbReference>
<evidence type="ECO:0000256" key="5">
    <source>
        <dbReference type="ARBA" id="ARBA00023242"/>
    </source>
</evidence>
<dbReference type="PROSITE" id="PS50294">
    <property type="entry name" value="WD_REPEATS_REGION"/>
    <property type="match status" value="4"/>
</dbReference>
<dbReference type="PRINTS" id="PR00320">
    <property type="entry name" value="GPROTEINBRPT"/>
</dbReference>
<feature type="repeat" description="WD" evidence="7">
    <location>
        <begin position="258"/>
        <end position="291"/>
    </location>
</feature>
<keyword evidence="5 6" id="KW-0539">Nucleus</keyword>
<comment type="caution">
    <text evidence="9">The sequence shown here is derived from an EMBL/GenBank/DDBJ whole genome shotgun (WGS) entry which is preliminary data.</text>
</comment>
<dbReference type="InterPro" id="IPR015943">
    <property type="entry name" value="WD40/YVTN_repeat-like_dom_sf"/>
</dbReference>
<dbReference type="InterPro" id="IPR001680">
    <property type="entry name" value="WD40_rpt"/>
</dbReference>
<dbReference type="InterPro" id="IPR028599">
    <property type="entry name" value="WDR12/Ytm1"/>
</dbReference>
<feature type="repeat" description="WD" evidence="7">
    <location>
        <begin position="343"/>
        <end position="385"/>
    </location>
</feature>
<comment type="similarity">
    <text evidence="6">Belongs to the WD repeat WDR12/YTM1 family.</text>
</comment>
<comment type="function">
    <text evidence="6">Required for maturation of ribosomal RNAs and formation of the large ribosomal subunit.</text>
</comment>
<keyword evidence="3 7" id="KW-0853">WD repeat</keyword>
<evidence type="ECO:0000313" key="9">
    <source>
        <dbReference type="EMBL" id="KAK4879777.1"/>
    </source>
</evidence>
<accession>A0AAN7P905</accession>
<evidence type="ECO:0000313" key="10">
    <source>
        <dbReference type="Proteomes" id="UP001353858"/>
    </source>
</evidence>
<organism evidence="9 10">
    <name type="scientific">Aquatica leii</name>
    <dbReference type="NCBI Taxonomy" id="1421715"/>
    <lineage>
        <taxon>Eukaryota</taxon>
        <taxon>Metazoa</taxon>
        <taxon>Ecdysozoa</taxon>
        <taxon>Arthropoda</taxon>
        <taxon>Hexapoda</taxon>
        <taxon>Insecta</taxon>
        <taxon>Pterygota</taxon>
        <taxon>Neoptera</taxon>
        <taxon>Endopterygota</taxon>
        <taxon>Coleoptera</taxon>
        <taxon>Polyphaga</taxon>
        <taxon>Elateriformia</taxon>
        <taxon>Elateroidea</taxon>
        <taxon>Lampyridae</taxon>
        <taxon>Luciolinae</taxon>
        <taxon>Aquatica</taxon>
    </lineage>
</organism>
<dbReference type="Gene3D" id="2.130.10.10">
    <property type="entry name" value="YVTN repeat-like/Quinoprotein amine dehydrogenase"/>
    <property type="match status" value="2"/>
</dbReference>
<dbReference type="Pfam" id="PF08154">
    <property type="entry name" value="NLE"/>
    <property type="match status" value="1"/>
</dbReference>
<keyword evidence="2 6" id="KW-0698">rRNA processing</keyword>
<dbReference type="AlphaFoldDB" id="A0AAN7P905"/>
<feature type="repeat" description="WD" evidence="7">
    <location>
        <begin position="193"/>
        <end position="225"/>
    </location>
</feature>
<keyword evidence="10" id="KW-1185">Reference proteome</keyword>
<gene>
    <name evidence="9" type="ORF">RN001_007923</name>
</gene>
<dbReference type="Proteomes" id="UP001353858">
    <property type="component" value="Unassembled WGS sequence"/>
</dbReference>
<evidence type="ECO:0000256" key="6">
    <source>
        <dbReference type="HAMAP-Rule" id="MF_03029"/>
    </source>
</evidence>